<dbReference type="Proteomes" id="UP000249061">
    <property type="component" value="Unassembled WGS sequence"/>
</dbReference>
<reference evidence="1 2" key="1">
    <citation type="submission" date="2017-08" db="EMBL/GenBank/DDBJ databases">
        <title>Infants hospitalized years apart are colonized by the same room-sourced microbial strains.</title>
        <authorList>
            <person name="Brooks B."/>
            <person name="Olm M.R."/>
            <person name="Firek B.A."/>
            <person name="Baker R."/>
            <person name="Thomas B.C."/>
            <person name="Morowitz M.J."/>
            <person name="Banfield J.F."/>
        </authorList>
    </citation>
    <scope>NUCLEOTIDE SEQUENCE [LARGE SCALE GENOMIC DNA]</scope>
    <source>
        <strain evidence="1">S2_003_000_R2_14</strain>
    </source>
</reference>
<organism evidence="1 2">
    <name type="scientific">Archangium gephyra</name>
    <dbReference type="NCBI Taxonomy" id="48"/>
    <lineage>
        <taxon>Bacteria</taxon>
        <taxon>Pseudomonadati</taxon>
        <taxon>Myxococcota</taxon>
        <taxon>Myxococcia</taxon>
        <taxon>Myxococcales</taxon>
        <taxon>Cystobacterineae</taxon>
        <taxon>Archangiaceae</taxon>
        <taxon>Archangium</taxon>
    </lineage>
</organism>
<sequence>MCTRAKRNETTRQLIDMPQRVTSSSASIRRPSIPSAQHKVVTAQTAWKPGAKKPRAEVPLDRWHRLRSPVLEGVKVKSTVISDEARRMAKGGLAPRQAQDMLDELNGLGMAEPMWPHFKSMGFKDTDASDLRMALKRFDNGRRTSLGESIGTAGLAKRAPNVEKLSAVVEALTKGTSVELPELLRRAPADERLARATALLENELSHFLTDNPADLVDSAPAAVKRGLEAVINSETAQLARADDAGFRKMKHDGFSSIALLRELTVLDPTAARTAGKKFADALNAH</sequence>
<evidence type="ECO:0000313" key="2">
    <source>
        <dbReference type="Proteomes" id="UP000249061"/>
    </source>
</evidence>
<protein>
    <submittedName>
        <fullName evidence="1">Uncharacterized protein</fullName>
    </submittedName>
</protein>
<dbReference type="AlphaFoldDB" id="A0A2W5T5Y6"/>
<evidence type="ECO:0000313" key="1">
    <source>
        <dbReference type="EMBL" id="PZR09337.1"/>
    </source>
</evidence>
<gene>
    <name evidence="1" type="ORF">DI536_22410</name>
</gene>
<accession>A0A2W5T5Y6</accession>
<proteinExistence type="predicted"/>
<comment type="caution">
    <text evidence="1">The sequence shown here is derived from an EMBL/GenBank/DDBJ whole genome shotgun (WGS) entry which is preliminary data.</text>
</comment>
<dbReference type="EMBL" id="QFQP01000021">
    <property type="protein sequence ID" value="PZR09337.1"/>
    <property type="molecule type" value="Genomic_DNA"/>
</dbReference>
<name>A0A2W5T5Y6_9BACT</name>